<protein>
    <submittedName>
        <fullName evidence="2">Uncharacterized protein</fullName>
    </submittedName>
</protein>
<evidence type="ECO:0000256" key="1">
    <source>
        <dbReference type="SAM" id="MobiDB-lite"/>
    </source>
</evidence>
<gene>
    <name evidence="2" type="ORF">AAHA92_18825</name>
</gene>
<organism evidence="2 3">
    <name type="scientific">Salvia divinorum</name>
    <name type="common">Maria pastora</name>
    <name type="synonym">Diviner's sage</name>
    <dbReference type="NCBI Taxonomy" id="28513"/>
    <lineage>
        <taxon>Eukaryota</taxon>
        <taxon>Viridiplantae</taxon>
        <taxon>Streptophyta</taxon>
        <taxon>Embryophyta</taxon>
        <taxon>Tracheophyta</taxon>
        <taxon>Spermatophyta</taxon>
        <taxon>Magnoliopsida</taxon>
        <taxon>eudicotyledons</taxon>
        <taxon>Gunneridae</taxon>
        <taxon>Pentapetalae</taxon>
        <taxon>asterids</taxon>
        <taxon>lamiids</taxon>
        <taxon>Lamiales</taxon>
        <taxon>Lamiaceae</taxon>
        <taxon>Nepetoideae</taxon>
        <taxon>Mentheae</taxon>
        <taxon>Salviinae</taxon>
        <taxon>Salvia</taxon>
        <taxon>Salvia subgen. Calosphace</taxon>
    </lineage>
</organism>
<feature type="compositionally biased region" description="Polar residues" evidence="1">
    <location>
        <begin position="1"/>
        <end position="22"/>
    </location>
</feature>
<evidence type="ECO:0000313" key="2">
    <source>
        <dbReference type="EMBL" id="KAL1550922.1"/>
    </source>
</evidence>
<accession>A0ABD1H3T3</accession>
<proteinExistence type="predicted"/>
<evidence type="ECO:0000313" key="3">
    <source>
        <dbReference type="Proteomes" id="UP001567538"/>
    </source>
</evidence>
<dbReference type="AlphaFoldDB" id="A0ABD1H3T3"/>
<name>A0ABD1H3T3_SALDI</name>
<sequence>MASSNPQETSWADQWDNQPQPVSTYTTFSHSGSSTSSKLDKTKAAASSGVRKVKAGAAAGLHWMKNKYHKATHKQ</sequence>
<reference evidence="2 3" key="1">
    <citation type="submission" date="2024-06" db="EMBL/GenBank/DDBJ databases">
        <title>A chromosome level genome sequence of Diviner's sage (Salvia divinorum).</title>
        <authorList>
            <person name="Ford S.A."/>
            <person name="Ro D.-K."/>
            <person name="Ness R.W."/>
            <person name="Phillips M.A."/>
        </authorList>
    </citation>
    <scope>NUCLEOTIDE SEQUENCE [LARGE SCALE GENOMIC DNA]</scope>
    <source>
        <strain evidence="2">SAF-2024a</strain>
        <tissue evidence="2">Leaf</tissue>
    </source>
</reference>
<keyword evidence="3" id="KW-1185">Reference proteome</keyword>
<feature type="region of interest" description="Disordered" evidence="1">
    <location>
        <begin position="1"/>
        <end position="50"/>
    </location>
</feature>
<feature type="compositionally biased region" description="Low complexity" evidence="1">
    <location>
        <begin position="23"/>
        <end position="37"/>
    </location>
</feature>
<comment type="caution">
    <text evidence="2">The sequence shown here is derived from an EMBL/GenBank/DDBJ whole genome shotgun (WGS) entry which is preliminary data.</text>
</comment>
<dbReference type="EMBL" id="JBEAFC010000007">
    <property type="protein sequence ID" value="KAL1550922.1"/>
    <property type="molecule type" value="Genomic_DNA"/>
</dbReference>
<dbReference type="Proteomes" id="UP001567538">
    <property type="component" value="Unassembled WGS sequence"/>
</dbReference>
<dbReference type="PANTHER" id="PTHR33386:SF24">
    <property type="entry name" value="DUF4005 DOMAIN-CONTAINING PROTEIN"/>
    <property type="match status" value="1"/>
</dbReference>
<dbReference type="PANTHER" id="PTHR33386">
    <property type="entry name" value="OS02G0740600 PROTEIN"/>
    <property type="match status" value="1"/>
</dbReference>